<evidence type="ECO:0000256" key="1">
    <source>
        <dbReference type="PROSITE-ProRule" id="PRU00169"/>
    </source>
</evidence>
<name>A0A0M6Y6A5_9HYPH</name>
<dbReference type="STRING" id="187304.B0E33_05065"/>
<keyword evidence="4" id="KW-1185">Reference proteome</keyword>
<protein>
    <submittedName>
        <fullName evidence="3">Response regulator FixJ</fullName>
    </submittedName>
</protein>
<dbReference type="SMART" id="SM00448">
    <property type="entry name" value="REC"/>
    <property type="match status" value="1"/>
</dbReference>
<evidence type="ECO:0000313" key="3">
    <source>
        <dbReference type="EMBL" id="CTQ45208.1"/>
    </source>
</evidence>
<evidence type="ECO:0000313" key="4">
    <source>
        <dbReference type="Proteomes" id="UP000048926"/>
    </source>
</evidence>
<organism evidence="3 4">
    <name type="scientific">Roseibium aggregatum</name>
    <dbReference type="NCBI Taxonomy" id="187304"/>
    <lineage>
        <taxon>Bacteria</taxon>
        <taxon>Pseudomonadati</taxon>
        <taxon>Pseudomonadota</taxon>
        <taxon>Alphaproteobacteria</taxon>
        <taxon>Hyphomicrobiales</taxon>
        <taxon>Stappiaceae</taxon>
        <taxon>Roseibium</taxon>
    </lineage>
</organism>
<accession>A0A0M6Y6A5</accession>
<dbReference type="AlphaFoldDB" id="A0A0M6Y6A5"/>
<dbReference type="Pfam" id="PF00072">
    <property type="entry name" value="Response_reg"/>
    <property type="match status" value="1"/>
</dbReference>
<dbReference type="GO" id="GO:0000160">
    <property type="term" value="P:phosphorelay signal transduction system"/>
    <property type="evidence" value="ECO:0007669"/>
    <property type="project" value="InterPro"/>
</dbReference>
<dbReference type="RefSeq" id="WP_055658168.1">
    <property type="nucleotide sequence ID" value="NZ_CP045617.1"/>
</dbReference>
<dbReference type="OrthoDB" id="7679005at2"/>
<dbReference type="Proteomes" id="UP000048926">
    <property type="component" value="Unassembled WGS sequence"/>
</dbReference>
<dbReference type="InterPro" id="IPR001789">
    <property type="entry name" value="Sig_transdc_resp-reg_receiver"/>
</dbReference>
<dbReference type="InterPro" id="IPR011006">
    <property type="entry name" value="CheY-like_superfamily"/>
</dbReference>
<dbReference type="CDD" id="cd00156">
    <property type="entry name" value="REC"/>
    <property type="match status" value="1"/>
</dbReference>
<evidence type="ECO:0000259" key="2">
    <source>
        <dbReference type="PROSITE" id="PS50110"/>
    </source>
</evidence>
<dbReference type="SUPFAM" id="SSF52172">
    <property type="entry name" value="CheY-like"/>
    <property type="match status" value="1"/>
</dbReference>
<sequence length="118" mass="12768">MVVHIVEDDEAVADALAIALEDLDHHPITYKDAESFFAGGIPSSDDWVIVDIGLPDRCGTDVVRELMGLPTPPSILAISGKSRVNLLQQIRELPGLKILRKPLSIDMLTAAMAQKAII</sequence>
<gene>
    <name evidence="3" type="ORF">LAL4801_03656</name>
</gene>
<keyword evidence="1" id="KW-0597">Phosphoprotein</keyword>
<feature type="domain" description="Response regulatory" evidence="2">
    <location>
        <begin position="2"/>
        <end position="116"/>
    </location>
</feature>
<dbReference type="EMBL" id="CXST01000002">
    <property type="protein sequence ID" value="CTQ45208.1"/>
    <property type="molecule type" value="Genomic_DNA"/>
</dbReference>
<feature type="modified residue" description="4-aspartylphosphate" evidence="1">
    <location>
        <position position="51"/>
    </location>
</feature>
<dbReference type="Gene3D" id="3.40.50.2300">
    <property type="match status" value="1"/>
</dbReference>
<proteinExistence type="predicted"/>
<dbReference type="PROSITE" id="PS50110">
    <property type="entry name" value="RESPONSE_REGULATORY"/>
    <property type="match status" value="1"/>
</dbReference>
<reference evidence="4" key="1">
    <citation type="submission" date="2015-07" db="EMBL/GenBank/DDBJ databases">
        <authorList>
            <person name="Rodrigo-Torres Lidia"/>
            <person name="Arahal R.David."/>
        </authorList>
    </citation>
    <scope>NUCLEOTIDE SEQUENCE [LARGE SCALE GENOMIC DNA]</scope>
    <source>
        <strain evidence="4">CECT 4801</strain>
    </source>
</reference>